<evidence type="ECO:0000256" key="2">
    <source>
        <dbReference type="SAM" id="Phobius"/>
    </source>
</evidence>
<proteinExistence type="predicted"/>
<keyword evidence="4" id="KW-1185">Reference proteome</keyword>
<protein>
    <submittedName>
        <fullName evidence="3">Uncharacterized protein</fullName>
    </submittedName>
</protein>
<dbReference type="STRING" id="29845.A0A1V6RZR9"/>
<dbReference type="EMBL" id="MDYP01000014">
    <property type="protein sequence ID" value="OQE07255.1"/>
    <property type="molecule type" value="Genomic_DNA"/>
</dbReference>
<dbReference type="Proteomes" id="UP000191518">
    <property type="component" value="Unassembled WGS sequence"/>
</dbReference>
<organism evidence="3 4">
    <name type="scientific">Penicillium vulpinum</name>
    <dbReference type="NCBI Taxonomy" id="29845"/>
    <lineage>
        <taxon>Eukaryota</taxon>
        <taxon>Fungi</taxon>
        <taxon>Dikarya</taxon>
        <taxon>Ascomycota</taxon>
        <taxon>Pezizomycotina</taxon>
        <taxon>Eurotiomycetes</taxon>
        <taxon>Eurotiomycetidae</taxon>
        <taxon>Eurotiales</taxon>
        <taxon>Aspergillaceae</taxon>
        <taxon>Penicillium</taxon>
    </lineage>
</organism>
<keyword evidence="2" id="KW-1133">Transmembrane helix</keyword>
<feature type="transmembrane region" description="Helical" evidence="2">
    <location>
        <begin position="420"/>
        <end position="437"/>
    </location>
</feature>
<feature type="region of interest" description="Disordered" evidence="1">
    <location>
        <begin position="293"/>
        <end position="315"/>
    </location>
</feature>
<gene>
    <name evidence="3" type="ORF">PENVUL_c014G07580</name>
</gene>
<name>A0A1V6RZR9_9EURO</name>
<comment type="caution">
    <text evidence="3">The sequence shown here is derived from an EMBL/GenBank/DDBJ whole genome shotgun (WGS) entry which is preliminary data.</text>
</comment>
<reference evidence="4" key="1">
    <citation type="journal article" date="2017" name="Nat. Microbiol.">
        <title>Global analysis of biosynthetic gene clusters reveals vast potential of secondary metabolite production in Penicillium species.</title>
        <authorList>
            <person name="Nielsen J.C."/>
            <person name="Grijseels S."/>
            <person name="Prigent S."/>
            <person name="Ji B."/>
            <person name="Dainat J."/>
            <person name="Nielsen K.F."/>
            <person name="Frisvad J.C."/>
            <person name="Workman M."/>
            <person name="Nielsen J."/>
        </authorList>
    </citation>
    <scope>NUCLEOTIDE SEQUENCE [LARGE SCALE GENOMIC DNA]</scope>
    <source>
        <strain evidence="4">IBT 29486</strain>
    </source>
</reference>
<dbReference type="AlphaFoldDB" id="A0A1V6RZR9"/>
<accession>A0A1V6RZR9</accession>
<evidence type="ECO:0000313" key="4">
    <source>
        <dbReference type="Proteomes" id="UP000191518"/>
    </source>
</evidence>
<keyword evidence="2" id="KW-0812">Transmembrane</keyword>
<evidence type="ECO:0000256" key="1">
    <source>
        <dbReference type="SAM" id="MobiDB-lite"/>
    </source>
</evidence>
<keyword evidence="2" id="KW-0472">Membrane</keyword>
<sequence>MILMSQVKLLPIRERYLMGAKVLLERAEKVRGRTEAGEFLRSRNGPCCMDGSNINTAFPQTSLYQTRKYLRLTPQATNFDSLFPLILSIVLSIHIDTWIVYIPHCLGPVFISTPGFSKDFFFCKLSSQTTGSLILSLIYKMLLRYLLALVIQLCWVTLGFAHEDATITIPWVTDAPDYFQGYGGRAIGMKDATTTYGINCLSGLTTCHRFSPDLTVIYGPNTYEMIASGYKFDYTSGCTLIGSPAPTGASCTETKFIHQSSVISSATVLVPATGADSTLGIFPAPLIVTDTGNFPAPSTSTENKASDNSHVSTSDASLTVPATMTVDSAHPASSTGGSATATGSLVVPTEGAFLNSKTMTTGVPTYFGNGTSPAHNNGTVTVTVLASTIPCHCECDCRQNETATATITVPMAMKSYGVKTAAPMALMCGIVAGIMFWM</sequence>
<evidence type="ECO:0000313" key="3">
    <source>
        <dbReference type="EMBL" id="OQE07255.1"/>
    </source>
</evidence>